<dbReference type="OrthoDB" id="337284at2759"/>
<dbReference type="Proteomes" id="UP000236319">
    <property type="component" value="Unassembled WGS sequence"/>
</dbReference>
<dbReference type="VEuPathDB" id="PiroplasmaDB:BOVATA_041530"/>
<dbReference type="PANTHER" id="PTHR24353">
    <property type="entry name" value="CYCLIC NUCLEOTIDE-DEPENDENT PROTEIN KINASE"/>
    <property type="match status" value="1"/>
</dbReference>
<keyword evidence="3" id="KW-0547">Nucleotide-binding</keyword>
<dbReference type="SMART" id="SM00220">
    <property type="entry name" value="S_TKc"/>
    <property type="match status" value="1"/>
</dbReference>
<evidence type="ECO:0000256" key="5">
    <source>
        <dbReference type="ARBA" id="ARBA00022840"/>
    </source>
</evidence>
<keyword evidence="8" id="KW-1185">Reference proteome</keyword>
<dbReference type="SUPFAM" id="SSF56112">
    <property type="entry name" value="Protein kinase-like (PK-like)"/>
    <property type="match status" value="1"/>
</dbReference>
<dbReference type="Gene3D" id="1.10.510.10">
    <property type="entry name" value="Transferase(Phosphotransferase) domain 1"/>
    <property type="match status" value="1"/>
</dbReference>
<keyword evidence="1" id="KW-0723">Serine/threonine-protein kinase</keyword>
<evidence type="ECO:0000256" key="3">
    <source>
        <dbReference type="ARBA" id="ARBA00022741"/>
    </source>
</evidence>
<dbReference type="InterPro" id="IPR011009">
    <property type="entry name" value="Kinase-like_dom_sf"/>
</dbReference>
<dbReference type="GO" id="GO:0004691">
    <property type="term" value="F:cAMP-dependent protein kinase activity"/>
    <property type="evidence" value="ECO:0007669"/>
    <property type="project" value="TreeGrafter"/>
</dbReference>
<evidence type="ECO:0000259" key="6">
    <source>
        <dbReference type="PROSITE" id="PS50011"/>
    </source>
</evidence>
<dbReference type="GO" id="GO:0005524">
    <property type="term" value="F:ATP binding"/>
    <property type="evidence" value="ECO:0007669"/>
    <property type="project" value="UniProtKB-KW"/>
</dbReference>
<evidence type="ECO:0000256" key="2">
    <source>
        <dbReference type="ARBA" id="ARBA00022679"/>
    </source>
</evidence>
<name>A0A2H6KI47_9APIC</name>
<evidence type="ECO:0000256" key="1">
    <source>
        <dbReference type="ARBA" id="ARBA00022527"/>
    </source>
</evidence>
<dbReference type="GO" id="GO:0005952">
    <property type="term" value="C:cAMP-dependent protein kinase complex"/>
    <property type="evidence" value="ECO:0007669"/>
    <property type="project" value="TreeGrafter"/>
</dbReference>
<comment type="caution">
    <text evidence="7">The sequence shown here is derived from an EMBL/GenBank/DDBJ whole genome shotgun (WGS) entry which is preliminary data.</text>
</comment>
<dbReference type="GeneID" id="39876430"/>
<evidence type="ECO:0000256" key="4">
    <source>
        <dbReference type="ARBA" id="ARBA00022777"/>
    </source>
</evidence>
<keyword evidence="5" id="KW-0067">ATP-binding</keyword>
<dbReference type="RefSeq" id="XP_028868903.1">
    <property type="nucleotide sequence ID" value="XM_029013070.1"/>
</dbReference>
<accession>A0A2H6KI47</accession>
<dbReference type="EMBL" id="BDSA01000006">
    <property type="protein sequence ID" value="GBE62660.1"/>
    <property type="molecule type" value="Genomic_DNA"/>
</dbReference>
<dbReference type="PROSITE" id="PS50011">
    <property type="entry name" value="PROTEIN_KINASE_DOM"/>
    <property type="match status" value="1"/>
</dbReference>
<dbReference type="AlphaFoldDB" id="A0A2H6KI47"/>
<dbReference type="InterPro" id="IPR000719">
    <property type="entry name" value="Prot_kinase_dom"/>
</dbReference>
<dbReference type="Pfam" id="PF00069">
    <property type="entry name" value="Pkinase"/>
    <property type="match status" value="1"/>
</dbReference>
<gene>
    <name evidence="7" type="ORF">BOVATA_041530</name>
</gene>
<dbReference type="PANTHER" id="PTHR24353:SF37">
    <property type="entry name" value="CAMP-DEPENDENT PROTEIN KINASE CATALYTIC SUBUNIT PRKX"/>
    <property type="match status" value="1"/>
</dbReference>
<feature type="domain" description="Protein kinase" evidence="6">
    <location>
        <begin position="1"/>
        <end position="198"/>
    </location>
</feature>
<organism evidence="7 8">
    <name type="scientific">Babesia ovata</name>
    <dbReference type="NCBI Taxonomy" id="189622"/>
    <lineage>
        <taxon>Eukaryota</taxon>
        <taxon>Sar</taxon>
        <taxon>Alveolata</taxon>
        <taxon>Apicomplexa</taxon>
        <taxon>Aconoidasida</taxon>
        <taxon>Piroplasmida</taxon>
        <taxon>Babesiidae</taxon>
        <taxon>Babesia</taxon>
    </lineage>
</organism>
<reference evidence="7 8" key="1">
    <citation type="journal article" date="2017" name="BMC Genomics">
        <title>Whole-genome assembly of Babesia ovata and comparative genomics between closely related pathogens.</title>
        <authorList>
            <person name="Yamagishi J."/>
            <person name="Asada M."/>
            <person name="Hakimi H."/>
            <person name="Tanaka T.Q."/>
            <person name="Sugimoto C."/>
            <person name="Kawazu S."/>
        </authorList>
    </citation>
    <scope>NUCLEOTIDE SEQUENCE [LARGE SCALE GENOMIC DNA]</scope>
    <source>
        <strain evidence="7 8">Miyake</strain>
    </source>
</reference>
<proteinExistence type="predicted"/>
<keyword evidence="4 7" id="KW-0418">Kinase</keyword>
<evidence type="ECO:0000313" key="8">
    <source>
        <dbReference type="Proteomes" id="UP000236319"/>
    </source>
</evidence>
<evidence type="ECO:0000313" key="7">
    <source>
        <dbReference type="EMBL" id="GBE62660.1"/>
    </source>
</evidence>
<sequence>MGEPRTADQRREVIPVDSEAARALDHYCDRQMLCVLKRYHYPAGRKIVNLKKRSKNEAVALRRLRRCKGIVTLLLDHKETRMNSFLGTYSSMPPEVLHCNVNSSLVSGDPTYTKEVDWWYFGSLVYEMLAGEPPFAVDSKDNDEEFYNRVIRSPNTIDFTPITDVDAADLIKQLMQGVPSERLGAVGGSACVLKHKFFAGTRESLAAGTIPTNYIEARIFDCIKVMITDEDD</sequence>
<keyword evidence="2" id="KW-0808">Transferase</keyword>
<protein>
    <submittedName>
        <fullName evidence="7">AGC AKT kinase</fullName>
    </submittedName>
</protein>